<name>A0A2S1GN38_9CAUD</name>
<feature type="transmembrane region" description="Helical" evidence="1">
    <location>
        <begin position="331"/>
        <end position="351"/>
    </location>
</feature>
<evidence type="ECO:0000313" key="3">
    <source>
        <dbReference type="Proteomes" id="UP000246280"/>
    </source>
</evidence>
<feature type="transmembrane region" description="Helical" evidence="1">
    <location>
        <begin position="123"/>
        <end position="139"/>
    </location>
</feature>
<dbReference type="RefSeq" id="YP_009800731.1">
    <property type="nucleotide sequence ID" value="NC_047958.1"/>
</dbReference>
<keyword evidence="1" id="KW-1133">Transmembrane helix</keyword>
<feature type="transmembrane region" description="Helical" evidence="1">
    <location>
        <begin position="269"/>
        <end position="293"/>
    </location>
</feature>
<proteinExistence type="predicted"/>
<reference evidence="2 3" key="1">
    <citation type="submission" date="2018-03" db="EMBL/GenBank/DDBJ databases">
        <authorList>
            <person name="Keele B.F."/>
        </authorList>
    </citation>
    <scope>NUCLEOTIDE SEQUENCE [LARGE SCALE GENOMIC DNA]</scope>
</reference>
<sequence length="557" mass="60700">MQAPFNASQMRTKTLSAALAVVAIALSIYIFATTICGASNHFSVIPVQDQWDGFIGFAEQISRGDWKAFWYAHVNHRLVIPRLIFLADIEWFGGWNIFTAVISFIAAVALVAVIAARIELPRAQWWVAFAATAGLVFSWCNGETYAYAFNVQNTSVMLFAMWAVSEFSRAGNRFVRTTAALVLAVLAELCAANGLIVFPVLLIQALILRRPLREVLAVVLVGAVAIGAYLYDYAMPIYPVSPDVAAIRFPAVKYGLLLAGAPFNHVFHNYNACALIGAMFLLVGIAASGLTVLRFQLTNYRAFLIGGAAFCVASMLAAAHGRWPLGLEGAFAGRYAILPLLYYLFSILLIVDLLKGRPLYRTAVYALLILVAIFAPVQRAAQGKPNMMNARLAVLGTKIGLDQPYFDSKVYPAQLHGYYITFAEFANTEQIGPWATGWLHDAGIVKYDPALRDDSLCTGTFDRAVKAEQGYQAFGWVLAKKYARDATLIVMTDRADQTIGYGVSGAVRKDVAKVIPGAPLDAGWSGFASNDRFGGAYAYLGGKFCQLRTNENLGVRP</sequence>
<reference evidence="2 3" key="2">
    <citation type="submission" date="2018-05" db="EMBL/GenBank/DDBJ databases">
        <title>Lysogenic conversion of Stenotrophomonas maltophilia by temperate phage DLP4.</title>
        <authorList>
            <person name="Dennis J."/>
            <person name="Stothard P."/>
        </authorList>
    </citation>
    <scope>NUCLEOTIDE SEQUENCE [LARGE SCALE GENOMIC DNA]</scope>
</reference>
<keyword evidence="1" id="KW-0812">Transmembrane</keyword>
<accession>A0A2S1GN38</accession>
<dbReference type="GeneID" id="54991234"/>
<feature type="transmembrane region" description="Helical" evidence="1">
    <location>
        <begin position="300"/>
        <end position="319"/>
    </location>
</feature>
<protein>
    <recommendedName>
        <fullName evidence="4">Transmembrane protein</fullName>
    </recommendedName>
</protein>
<dbReference type="KEGG" id="vg:54991234"/>
<feature type="transmembrane region" description="Helical" evidence="1">
    <location>
        <begin position="177"/>
        <end position="203"/>
    </location>
</feature>
<organism evidence="2 3">
    <name type="scientific">Burkholderia phage vB_BmuP_KL4</name>
    <dbReference type="NCBI Taxonomy" id="2115967"/>
    <lineage>
        <taxon>Viruses</taxon>
        <taxon>Duplodnaviria</taxon>
        <taxon>Heunggongvirae</taxon>
        <taxon>Uroviricota</taxon>
        <taxon>Caudoviricetes</taxon>
        <taxon>Kelquatrovirus</taxon>
        <taxon>Kelquatrovirus KL4</taxon>
    </lineage>
</organism>
<evidence type="ECO:0000256" key="1">
    <source>
        <dbReference type="SAM" id="Phobius"/>
    </source>
</evidence>
<keyword evidence="3" id="KW-1185">Reference proteome</keyword>
<feature type="transmembrane region" description="Helical" evidence="1">
    <location>
        <begin position="95"/>
        <end position="116"/>
    </location>
</feature>
<feature type="transmembrane region" description="Helical" evidence="1">
    <location>
        <begin position="215"/>
        <end position="233"/>
    </location>
</feature>
<evidence type="ECO:0008006" key="4">
    <source>
        <dbReference type="Google" id="ProtNLM"/>
    </source>
</evidence>
<feature type="transmembrane region" description="Helical" evidence="1">
    <location>
        <begin position="363"/>
        <end position="381"/>
    </location>
</feature>
<dbReference type="Proteomes" id="UP000246280">
    <property type="component" value="Segment"/>
</dbReference>
<dbReference type="EMBL" id="MH128984">
    <property type="protein sequence ID" value="AWD90792.1"/>
    <property type="molecule type" value="Genomic_DNA"/>
</dbReference>
<keyword evidence="1" id="KW-0472">Membrane</keyword>
<evidence type="ECO:0000313" key="2">
    <source>
        <dbReference type="EMBL" id="AWD90792.1"/>
    </source>
</evidence>